<dbReference type="AlphaFoldDB" id="A0A815BM86"/>
<keyword evidence="2" id="KW-1133">Transmembrane helix</keyword>
<keyword evidence="4" id="KW-1185">Reference proteome</keyword>
<reference evidence="3" key="1">
    <citation type="submission" date="2021-02" db="EMBL/GenBank/DDBJ databases">
        <authorList>
            <person name="Nowell W R."/>
        </authorList>
    </citation>
    <scope>NUCLEOTIDE SEQUENCE</scope>
</reference>
<comment type="caution">
    <text evidence="3">The sequence shown here is derived from an EMBL/GenBank/DDBJ whole genome shotgun (WGS) entry which is preliminary data.</text>
</comment>
<sequence length="251" mass="28571">MSIQTIDNSNQRPVQSQLVTRIYYPDTLYPDNYSFFADRSDLPTNSKDKTSLSMDSNNQYPTTTTDLNNSPPNLSTTPKQPSTEIETIDRQSKYAAPMIDRERVESETDRRRFDVKRYVPSALRAQDKSQPPAALLDPRFYSMKKTAMTILCLLIIVMSNSVQLKHVLSRSTSSTFYGTQVTLGIVSILMCASIGFVQLYMFLCTRLDQLPLVSPSENLSRYERILLILPAVLVLVLFIINSIFLIIMFKL</sequence>
<dbReference type="Proteomes" id="UP000663828">
    <property type="component" value="Unassembled WGS sequence"/>
</dbReference>
<organism evidence="3 4">
    <name type="scientific">Adineta ricciae</name>
    <name type="common">Rotifer</name>
    <dbReference type="NCBI Taxonomy" id="249248"/>
    <lineage>
        <taxon>Eukaryota</taxon>
        <taxon>Metazoa</taxon>
        <taxon>Spiralia</taxon>
        <taxon>Gnathifera</taxon>
        <taxon>Rotifera</taxon>
        <taxon>Eurotatoria</taxon>
        <taxon>Bdelloidea</taxon>
        <taxon>Adinetida</taxon>
        <taxon>Adinetidae</taxon>
        <taxon>Adineta</taxon>
    </lineage>
</organism>
<evidence type="ECO:0000256" key="2">
    <source>
        <dbReference type="SAM" id="Phobius"/>
    </source>
</evidence>
<evidence type="ECO:0000256" key="1">
    <source>
        <dbReference type="SAM" id="MobiDB-lite"/>
    </source>
</evidence>
<proteinExistence type="predicted"/>
<accession>A0A815BM86</accession>
<evidence type="ECO:0000313" key="4">
    <source>
        <dbReference type="Proteomes" id="UP000663828"/>
    </source>
</evidence>
<name>A0A815BM86_ADIRI</name>
<keyword evidence="2" id="KW-0472">Membrane</keyword>
<feature type="transmembrane region" description="Helical" evidence="2">
    <location>
        <begin position="225"/>
        <end position="249"/>
    </location>
</feature>
<feature type="transmembrane region" description="Helical" evidence="2">
    <location>
        <begin position="183"/>
        <end position="204"/>
    </location>
</feature>
<keyword evidence="2" id="KW-0812">Transmembrane</keyword>
<protein>
    <submittedName>
        <fullName evidence="3">Uncharacterized protein</fullName>
    </submittedName>
</protein>
<feature type="compositionally biased region" description="Basic and acidic residues" evidence="1">
    <location>
        <begin position="38"/>
        <end position="50"/>
    </location>
</feature>
<gene>
    <name evidence="3" type="ORF">XAT740_LOCUS27489</name>
</gene>
<feature type="compositionally biased region" description="Polar residues" evidence="1">
    <location>
        <begin position="51"/>
        <end position="85"/>
    </location>
</feature>
<dbReference type="EMBL" id="CAJNOR010002298">
    <property type="protein sequence ID" value="CAF1274712.1"/>
    <property type="molecule type" value="Genomic_DNA"/>
</dbReference>
<evidence type="ECO:0000313" key="3">
    <source>
        <dbReference type="EMBL" id="CAF1274712.1"/>
    </source>
</evidence>
<feature type="transmembrane region" description="Helical" evidence="2">
    <location>
        <begin position="146"/>
        <end position="163"/>
    </location>
</feature>
<feature type="region of interest" description="Disordered" evidence="1">
    <location>
        <begin position="36"/>
        <end position="107"/>
    </location>
</feature>